<dbReference type="EMBL" id="BMCI01000002">
    <property type="protein sequence ID" value="GGC49793.1"/>
    <property type="molecule type" value="Genomic_DNA"/>
</dbReference>
<dbReference type="InterPro" id="IPR058376">
    <property type="entry name" value="DUF8063"/>
</dbReference>
<gene>
    <name evidence="3" type="ORF">GCM10007209_09330</name>
</gene>
<keyword evidence="2" id="KW-0812">Transmembrane</keyword>
<feature type="transmembrane region" description="Helical" evidence="2">
    <location>
        <begin position="207"/>
        <end position="228"/>
    </location>
</feature>
<dbReference type="Proteomes" id="UP000646833">
    <property type="component" value="Unassembled WGS sequence"/>
</dbReference>
<accession>A0A830DTY4</accession>
<dbReference type="RefSeq" id="WP_188423309.1">
    <property type="nucleotide sequence ID" value="NZ_BMCI01000002.1"/>
</dbReference>
<feature type="compositionally biased region" description="Low complexity" evidence="1">
    <location>
        <begin position="26"/>
        <end position="55"/>
    </location>
</feature>
<evidence type="ECO:0000313" key="3">
    <source>
        <dbReference type="EMBL" id="GGC49793.1"/>
    </source>
</evidence>
<evidence type="ECO:0000313" key="4">
    <source>
        <dbReference type="Proteomes" id="UP000646833"/>
    </source>
</evidence>
<dbReference type="AlphaFoldDB" id="A0A830DTY4"/>
<comment type="caution">
    <text evidence="3">The sequence shown here is derived from an EMBL/GenBank/DDBJ whole genome shotgun (WGS) entry which is preliminary data.</text>
</comment>
<feature type="region of interest" description="Disordered" evidence="1">
    <location>
        <begin position="26"/>
        <end position="72"/>
    </location>
</feature>
<reference evidence="3" key="1">
    <citation type="journal article" date="2014" name="Int. J. Syst. Evol. Microbiol.">
        <title>Complete genome sequence of Corynebacterium casei LMG S-19264T (=DSM 44701T), isolated from a smear-ripened cheese.</title>
        <authorList>
            <consortium name="US DOE Joint Genome Institute (JGI-PGF)"/>
            <person name="Walter F."/>
            <person name="Albersmeier A."/>
            <person name="Kalinowski J."/>
            <person name="Ruckert C."/>
        </authorList>
    </citation>
    <scope>NUCLEOTIDE SEQUENCE</scope>
    <source>
        <strain evidence="3">CCM 7217</strain>
    </source>
</reference>
<dbReference type="Pfam" id="PF26259">
    <property type="entry name" value="DUF8063"/>
    <property type="match status" value="1"/>
</dbReference>
<keyword evidence="2" id="KW-0472">Membrane</keyword>
<evidence type="ECO:0000256" key="1">
    <source>
        <dbReference type="SAM" id="MobiDB-lite"/>
    </source>
</evidence>
<evidence type="ECO:0000256" key="2">
    <source>
        <dbReference type="SAM" id="Phobius"/>
    </source>
</evidence>
<protein>
    <submittedName>
        <fullName evidence="3">Uncharacterized protein</fullName>
    </submittedName>
</protein>
<organism evidence="3 4">
    <name type="scientific">Haloferax sulfurifontis</name>
    <dbReference type="NCBI Taxonomy" id="255616"/>
    <lineage>
        <taxon>Archaea</taxon>
        <taxon>Methanobacteriati</taxon>
        <taxon>Methanobacteriota</taxon>
        <taxon>Stenosarchaea group</taxon>
        <taxon>Halobacteria</taxon>
        <taxon>Halobacteriales</taxon>
        <taxon>Haloferacaceae</taxon>
        <taxon>Haloferax</taxon>
    </lineage>
</organism>
<keyword evidence="2" id="KW-1133">Transmembrane helix</keyword>
<name>A0A830DTY4_9EURY</name>
<reference evidence="3" key="2">
    <citation type="submission" date="2020-09" db="EMBL/GenBank/DDBJ databases">
        <authorList>
            <person name="Sun Q."/>
            <person name="Sedlacek I."/>
        </authorList>
    </citation>
    <scope>NUCLEOTIDE SEQUENCE</scope>
    <source>
        <strain evidence="3">CCM 7217</strain>
    </source>
</reference>
<sequence>MTTVVRAVAVALLLSLVVSASVPVGAQEGTTTPTTPPNETTTSTPTATPTETPTPDNGGETQTPGGGQADGLNVTAEDLWKVFKESEDAEKPSENRILKQIGPNLYVTDAEWDNDAGLVEVTIRARVTTRVTITDATGVFNGDNVGDKQSVTVPRGTYTLVLPATPSDQDPTYQAISFDPGDGHVYGLESKDSPDGGQTFFDSNRPMWVWFLYFAGGFLALGALSFVYRLRKMDTGTPYTSDGIKLPKRFRFGIEAVEDDDEHEKDGESA</sequence>
<proteinExistence type="predicted"/>